<gene>
    <name evidence="1" type="ORF">NC99_17280</name>
</gene>
<proteinExistence type="predicted"/>
<dbReference type="EMBL" id="LGIA01000131">
    <property type="protein sequence ID" value="KOH45451.1"/>
    <property type="molecule type" value="Genomic_DNA"/>
</dbReference>
<sequence length="59" mass="6828">MPVSKQNKSEMRKKSVQSNNITTQLTFKNTNLRYNRPIAARGTVQLNFIHYSSARLKNC</sequence>
<keyword evidence="2" id="KW-1185">Reference proteome</keyword>
<evidence type="ECO:0000313" key="2">
    <source>
        <dbReference type="Proteomes" id="UP000036958"/>
    </source>
</evidence>
<evidence type="ECO:0000313" key="1">
    <source>
        <dbReference type="EMBL" id="KOH45451.1"/>
    </source>
</evidence>
<reference evidence="2" key="1">
    <citation type="submission" date="2015-07" db="EMBL/GenBank/DDBJ databases">
        <title>Genome sequencing of Sunxiuqinia dokdonensis strain SK.</title>
        <authorList>
            <person name="Ahn S."/>
            <person name="Kim B.-C."/>
        </authorList>
    </citation>
    <scope>NUCLEOTIDE SEQUENCE [LARGE SCALE GENOMIC DNA]</scope>
    <source>
        <strain evidence="2">SK</strain>
    </source>
</reference>
<organism evidence="1 2">
    <name type="scientific">Sunxiuqinia dokdonensis</name>
    <dbReference type="NCBI Taxonomy" id="1409788"/>
    <lineage>
        <taxon>Bacteria</taxon>
        <taxon>Pseudomonadati</taxon>
        <taxon>Bacteroidota</taxon>
        <taxon>Bacteroidia</taxon>
        <taxon>Marinilabiliales</taxon>
        <taxon>Prolixibacteraceae</taxon>
        <taxon>Sunxiuqinia</taxon>
    </lineage>
</organism>
<dbReference type="Proteomes" id="UP000036958">
    <property type="component" value="Unassembled WGS sequence"/>
</dbReference>
<accession>A0A0L8VAG1</accession>
<dbReference type="STRING" id="1409788.NC99_17280"/>
<protein>
    <submittedName>
        <fullName evidence="1">Uncharacterized protein</fullName>
    </submittedName>
</protein>
<dbReference type="AlphaFoldDB" id="A0A0L8VAG1"/>
<comment type="caution">
    <text evidence="1">The sequence shown here is derived from an EMBL/GenBank/DDBJ whole genome shotgun (WGS) entry which is preliminary data.</text>
</comment>
<name>A0A0L8VAG1_9BACT</name>